<keyword evidence="2" id="KW-1185">Reference proteome</keyword>
<protein>
    <submittedName>
        <fullName evidence="1">Uncharacterized protein</fullName>
    </submittedName>
</protein>
<evidence type="ECO:0000313" key="2">
    <source>
        <dbReference type="Proteomes" id="UP001476247"/>
    </source>
</evidence>
<sequence>MEEHPKADDKTIRRFVAGDVCLKDLTEFNDCFALPKVMAPRVTTWNLFLGEQISSKKRDFNEINQISEEYNAMKRNRSEEFVLLENKYQQEKQKMMEQQGDKKSISKRNGFYRKDLSALIKFCDVMYENYKTSILIYGATDTLYPKHCRPFQHANSVLAKQAEKTVLNYTEERDLQFILDDVIGAFGEKFLHYKGGIAYPSASASSSSAISTKKTDLILPFLEQALLAWKDVTGKAAATRVPWTKIFGNTDNEYTVTGWPETILKPIELPSHLF</sequence>
<evidence type="ECO:0000313" key="1">
    <source>
        <dbReference type="EMBL" id="GAA5803420.1"/>
    </source>
</evidence>
<name>A0ABP9Y9Y5_9FUNG</name>
<accession>A0ABP9Y9Y5</accession>
<comment type="caution">
    <text evidence="1">The sequence shown here is derived from an EMBL/GenBank/DDBJ whole genome shotgun (WGS) entry which is preliminary data.</text>
</comment>
<gene>
    <name evidence="1" type="ORF">HPULCUR_008901</name>
</gene>
<reference evidence="1 2" key="1">
    <citation type="submission" date="2024-04" db="EMBL/GenBank/DDBJ databases">
        <title>genome sequences of Mucor flavus KT1a and Helicostylum pulchrum KT1b strains isolation_sourced from the surface of a dry-aged beef.</title>
        <authorList>
            <person name="Toyotome T."/>
            <person name="Hosono M."/>
            <person name="Torimaru M."/>
            <person name="Fukuda K."/>
            <person name="Mikami N."/>
        </authorList>
    </citation>
    <scope>NUCLEOTIDE SEQUENCE [LARGE SCALE GENOMIC DNA]</scope>
    <source>
        <strain evidence="1 2">KT1b</strain>
    </source>
</reference>
<proteinExistence type="predicted"/>
<dbReference type="EMBL" id="BAABUJ010000028">
    <property type="protein sequence ID" value="GAA5803420.1"/>
    <property type="molecule type" value="Genomic_DNA"/>
</dbReference>
<dbReference type="Proteomes" id="UP001476247">
    <property type="component" value="Unassembled WGS sequence"/>
</dbReference>
<organism evidence="1 2">
    <name type="scientific">Helicostylum pulchrum</name>
    <dbReference type="NCBI Taxonomy" id="562976"/>
    <lineage>
        <taxon>Eukaryota</taxon>
        <taxon>Fungi</taxon>
        <taxon>Fungi incertae sedis</taxon>
        <taxon>Mucoromycota</taxon>
        <taxon>Mucoromycotina</taxon>
        <taxon>Mucoromycetes</taxon>
        <taxon>Mucorales</taxon>
        <taxon>Mucorineae</taxon>
        <taxon>Mucoraceae</taxon>
        <taxon>Helicostylum</taxon>
    </lineage>
</organism>